<evidence type="ECO:0000256" key="1">
    <source>
        <dbReference type="SAM" id="Phobius"/>
    </source>
</evidence>
<proteinExistence type="predicted"/>
<keyword evidence="1" id="KW-0472">Membrane</keyword>
<dbReference type="Proteomes" id="UP000186997">
    <property type="component" value="Unassembled WGS sequence"/>
</dbReference>
<dbReference type="EMBL" id="FTPR01000001">
    <property type="protein sequence ID" value="SIT75679.1"/>
    <property type="molecule type" value="Genomic_DNA"/>
</dbReference>
<keyword evidence="3" id="KW-1185">Reference proteome</keyword>
<reference evidence="3" key="1">
    <citation type="submission" date="2017-01" db="EMBL/GenBank/DDBJ databases">
        <authorList>
            <person name="Varghese N."/>
            <person name="Submissions S."/>
        </authorList>
    </citation>
    <scope>NUCLEOTIDE SEQUENCE [LARGE SCALE GENOMIC DNA]</scope>
    <source>
        <strain evidence="3">DSM 29591</strain>
    </source>
</reference>
<evidence type="ECO:0000313" key="2">
    <source>
        <dbReference type="EMBL" id="SIT75679.1"/>
    </source>
</evidence>
<organism evidence="2 3">
    <name type="scientific">Yoonia rosea</name>
    <dbReference type="NCBI Taxonomy" id="287098"/>
    <lineage>
        <taxon>Bacteria</taxon>
        <taxon>Pseudomonadati</taxon>
        <taxon>Pseudomonadota</taxon>
        <taxon>Alphaproteobacteria</taxon>
        <taxon>Rhodobacterales</taxon>
        <taxon>Paracoccaceae</taxon>
        <taxon>Yoonia</taxon>
    </lineage>
</organism>
<feature type="transmembrane region" description="Helical" evidence="1">
    <location>
        <begin position="60"/>
        <end position="91"/>
    </location>
</feature>
<keyword evidence="1" id="KW-1133">Transmembrane helix</keyword>
<protein>
    <submittedName>
        <fullName evidence="2">Uncharacterized protein</fullName>
    </submittedName>
</protein>
<keyword evidence="1" id="KW-0812">Transmembrane</keyword>
<feature type="transmembrane region" description="Helical" evidence="1">
    <location>
        <begin position="12"/>
        <end position="38"/>
    </location>
</feature>
<name>A0A1R3WGP9_9RHOB</name>
<gene>
    <name evidence="2" type="ORF">SAMN05421665_0237</name>
</gene>
<sequence>MSRSIYEKMYFILSQAISLFVGAVFLTIGLSGSFGIFLEPISEISFLIEPLGFGAYYDHLYWNLLTAAGVWLILFLWVRAAAVFSIGLIVFKWAVIEYGIAL</sequence>
<evidence type="ECO:0000313" key="3">
    <source>
        <dbReference type="Proteomes" id="UP000186997"/>
    </source>
</evidence>
<dbReference type="AlphaFoldDB" id="A0A1R3WGP9"/>
<accession>A0A1R3WGP9</accession>